<dbReference type="EMBL" id="DXDU01000144">
    <property type="protein sequence ID" value="HIY27288.1"/>
    <property type="molecule type" value="Genomic_DNA"/>
</dbReference>
<feature type="transmembrane region" description="Helical" evidence="2">
    <location>
        <begin position="34"/>
        <end position="55"/>
    </location>
</feature>
<evidence type="ECO:0000313" key="3">
    <source>
        <dbReference type="EMBL" id="HIY27288.1"/>
    </source>
</evidence>
<feature type="transmembrane region" description="Helical" evidence="2">
    <location>
        <begin position="6"/>
        <end position="25"/>
    </location>
</feature>
<evidence type="ECO:0008006" key="5">
    <source>
        <dbReference type="Google" id="ProtNLM"/>
    </source>
</evidence>
<feature type="transmembrane region" description="Helical" evidence="2">
    <location>
        <begin position="444"/>
        <end position="462"/>
    </location>
</feature>
<feature type="transmembrane region" description="Helical" evidence="2">
    <location>
        <begin position="332"/>
        <end position="353"/>
    </location>
</feature>
<keyword evidence="2" id="KW-1133">Transmembrane helix</keyword>
<keyword evidence="2" id="KW-0472">Membrane</keyword>
<comment type="caution">
    <text evidence="3">The sequence shown here is derived from an EMBL/GenBank/DDBJ whole genome shotgun (WGS) entry which is preliminary data.</text>
</comment>
<evidence type="ECO:0000256" key="1">
    <source>
        <dbReference type="SAM" id="Coils"/>
    </source>
</evidence>
<accession>A0A9D1YHE0</accession>
<feature type="transmembrane region" description="Helical" evidence="2">
    <location>
        <begin position="406"/>
        <end position="424"/>
    </location>
</feature>
<dbReference type="AlphaFoldDB" id="A0A9D1YHE0"/>
<reference evidence="3" key="1">
    <citation type="journal article" date="2021" name="PeerJ">
        <title>Extensive microbial diversity within the chicken gut microbiome revealed by metagenomics and culture.</title>
        <authorList>
            <person name="Gilroy R."/>
            <person name="Ravi A."/>
            <person name="Getino M."/>
            <person name="Pursley I."/>
            <person name="Horton D.L."/>
            <person name="Alikhan N.F."/>
            <person name="Baker D."/>
            <person name="Gharbi K."/>
            <person name="Hall N."/>
            <person name="Watson M."/>
            <person name="Adriaenssens E.M."/>
            <person name="Foster-Nyarko E."/>
            <person name="Jarju S."/>
            <person name="Secka A."/>
            <person name="Antonio M."/>
            <person name="Oren A."/>
            <person name="Chaudhuri R.R."/>
            <person name="La Ragione R."/>
            <person name="Hildebrand F."/>
            <person name="Pallen M.J."/>
        </authorList>
    </citation>
    <scope>NUCLEOTIDE SEQUENCE</scope>
    <source>
        <strain evidence="3">1282</strain>
    </source>
</reference>
<dbReference type="Proteomes" id="UP000823915">
    <property type="component" value="Unassembled WGS sequence"/>
</dbReference>
<protein>
    <recommendedName>
        <fullName evidence="5">ABC transporter permease</fullName>
    </recommendedName>
</protein>
<feature type="transmembrane region" description="Helical" evidence="2">
    <location>
        <begin position="105"/>
        <end position="130"/>
    </location>
</feature>
<organism evidence="3 4">
    <name type="scientific">Candidatus Acutalibacter pullistercoris</name>
    <dbReference type="NCBI Taxonomy" id="2838418"/>
    <lineage>
        <taxon>Bacteria</taxon>
        <taxon>Bacillati</taxon>
        <taxon>Bacillota</taxon>
        <taxon>Clostridia</taxon>
        <taxon>Eubacteriales</taxon>
        <taxon>Acutalibacteraceae</taxon>
        <taxon>Acutalibacter</taxon>
    </lineage>
</organism>
<feature type="transmembrane region" description="Helical" evidence="2">
    <location>
        <begin position="299"/>
        <end position="320"/>
    </location>
</feature>
<proteinExistence type="predicted"/>
<feature type="coiled-coil region" evidence="1">
    <location>
        <begin position="242"/>
        <end position="269"/>
    </location>
</feature>
<reference evidence="3" key="2">
    <citation type="submission" date="2021-04" db="EMBL/GenBank/DDBJ databases">
        <authorList>
            <person name="Gilroy R."/>
        </authorList>
    </citation>
    <scope>NUCLEOTIDE SEQUENCE</scope>
    <source>
        <strain evidence="3">1282</strain>
    </source>
</reference>
<gene>
    <name evidence="3" type="ORF">H9838_08975</name>
</gene>
<dbReference type="InterPro" id="IPR010540">
    <property type="entry name" value="CmpB_TMEM229"/>
</dbReference>
<keyword evidence="1" id="KW-0175">Coiled coil</keyword>
<feature type="transmembrane region" description="Helical" evidence="2">
    <location>
        <begin position="362"/>
        <end position="386"/>
    </location>
</feature>
<name>A0A9D1YHE0_9FIRM</name>
<dbReference type="Pfam" id="PF06541">
    <property type="entry name" value="ABC_trans_CmpB"/>
    <property type="match status" value="2"/>
</dbReference>
<sequence length="517" mass="58228">MIVYLWFFFLFSFLGWCAEVAFAAVRQKKFVNRGFLNGPLCPIYGFGVVLLDFLLRPFGRSFAVLLVGSLVLGSALEWLAGFLLEKLFGQKWWDYSDQPHNLGGYVCLSFSVVWAVAGAVLVRFVLPLVYRLVAPIPHTVSLVALGILGALTLADFVVTVAQIVGLNRKLKYLEYVSGKLRQGSEQLGRDVAAGAEAVHGKRKKWEKDWQKQAARLKKKYEKGLEKDWFLRRLLKVFPDLTSLKHNAELEELRQNLDLLRRRSSQALQRRNEAALAAYESTVPQGEEKPFAFGLCYSKLFAIFVIGNVVGCVLETLYALAVPPHQLEMRVGLVLGPFIPVYGLGAVAITLCLYKMYNQKDVLIFLASMFIGGAFEYLCSFLQQAVFGTVSWEYSDSALNIGGRTNLMYAFFWGILGLVWVKDLYPFFSRQIQRIPKKTGRGLTVFLSLFMAADILLSAGAVYRESQRINGVPATNAVQEFFDTYFPDEFLDLIYPHMQYVGKPELPEPQAPPPLPQE</sequence>
<feature type="transmembrane region" description="Helical" evidence="2">
    <location>
        <begin position="61"/>
        <end position="84"/>
    </location>
</feature>
<evidence type="ECO:0000256" key="2">
    <source>
        <dbReference type="SAM" id="Phobius"/>
    </source>
</evidence>
<evidence type="ECO:0000313" key="4">
    <source>
        <dbReference type="Proteomes" id="UP000823915"/>
    </source>
</evidence>
<keyword evidence="2" id="KW-0812">Transmembrane</keyword>
<feature type="transmembrane region" description="Helical" evidence="2">
    <location>
        <begin position="142"/>
        <end position="164"/>
    </location>
</feature>